<dbReference type="Proteomes" id="UP000233551">
    <property type="component" value="Unassembled WGS sequence"/>
</dbReference>
<gene>
    <name evidence="1" type="ORF">CRG98_001916</name>
</gene>
<accession>A0A2I0LBW6</accession>
<comment type="caution">
    <text evidence="1">The sequence shown here is derived from an EMBL/GenBank/DDBJ whole genome shotgun (WGS) entry which is preliminary data.</text>
</comment>
<organism evidence="1 2">
    <name type="scientific">Punica granatum</name>
    <name type="common">Pomegranate</name>
    <dbReference type="NCBI Taxonomy" id="22663"/>
    <lineage>
        <taxon>Eukaryota</taxon>
        <taxon>Viridiplantae</taxon>
        <taxon>Streptophyta</taxon>
        <taxon>Embryophyta</taxon>
        <taxon>Tracheophyta</taxon>
        <taxon>Spermatophyta</taxon>
        <taxon>Magnoliopsida</taxon>
        <taxon>eudicotyledons</taxon>
        <taxon>Gunneridae</taxon>
        <taxon>Pentapetalae</taxon>
        <taxon>rosids</taxon>
        <taxon>malvids</taxon>
        <taxon>Myrtales</taxon>
        <taxon>Lythraceae</taxon>
        <taxon>Punica</taxon>
    </lineage>
</organism>
<proteinExistence type="predicted"/>
<evidence type="ECO:0000313" key="1">
    <source>
        <dbReference type="EMBL" id="PKI77686.1"/>
    </source>
</evidence>
<evidence type="ECO:0000313" key="2">
    <source>
        <dbReference type="Proteomes" id="UP000233551"/>
    </source>
</evidence>
<name>A0A2I0LBW6_PUNGR</name>
<keyword evidence="2" id="KW-1185">Reference proteome</keyword>
<sequence length="229" mass="23451">MAEENQLAVFEENTPPTPVHSQPPTMHAPLPQTPAGVPLAHHGAPSTHLPPPASSGTPPTYSGAPLPRVPPPAVVPSTSDDNTSIAAHEGTVNQLAANMATNMVELMALLKGPNCTSSSSTPPPRYGPAVDPNPWALLTFVQESGDALAPTSAYILAAYSVSNLPVPPAFLQPSNASAVAPFPPTAISGLPMFVPPPVIAPAPALIFTVPPSTTHAPAHTTEPFHSQAL</sequence>
<dbReference type="EMBL" id="PGOL01000081">
    <property type="protein sequence ID" value="PKI77686.1"/>
    <property type="molecule type" value="Genomic_DNA"/>
</dbReference>
<dbReference type="GeneID" id="116205506"/>
<reference evidence="1 2" key="1">
    <citation type="submission" date="2017-11" db="EMBL/GenBank/DDBJ databases">
        <title>De-novo sequencing of pomegranate (Punica granatum L.) genome.</title>
        <authorList>
            <person name="Akparov Z."/>
            <person name="Amiraslanov A."/>
            <person name="Hajiyeva S."/>
            <person name="Abbasov M."/>
            <person name="Kaur K."/>
            <person name="Hamwieh A."/>
            <person name="Solovyev V."/>
            <person name="Salamov A."/>
            <person name="Braich B."/>
            <person name="Kosarev P."/>
            <person name="Mahmoud A."/>
            <person name="Hajiyev E."/>
            <person name="Babayeva S."/>
            <person name="Izzatullayeva V."/>
            <person name="Mammadov A."/>
            <person name="Mammadov A."/>
            <person name="Sharifova S."/>
            <person name="Ojaghi J."/>
            <person name="Eynullazada K."/>
            <person name="Bayramov B."/>
            <person name="Abdulazimova A."/>
            <person name="Shahmuradov I."/>
        </authorList>
    </citation>
    <scope>NUCLEOTIDE SEQUENCE [LARGE SCALE GENOMIC DNA]</scope>
    <source>
        <strain evidence="2">cv. AG2017</strain>
        <tissue evidence="1">Leaf</tissue>
    </source>
</reference>
<protein>
    <submittedName>
        <fullName evidence="1">Uncharacterized protein</fullName>
    </submittedName>
</protein>
<dbReference type="AlphaFoldDB" id="A0A2I0LBW6"/>